<dbReference type="EMBL" id="BGPR01000117">
    <property type="protein sequence ID" value="GBL96078.1"/>
    <property type="molecule type" value="Genomic_DNA"/>
</dbReference>
<reference evidence="1 2" key="1">
    <citation type="journal article" date="2019" name="Sci. Rep.">
        <title>Orb-weaving spider Araneus ventricosus genome elucidates the spidroin gene catalogue.</title>
        <authorList>
            <person name="Kono N."/>
            <person name="Nakamura H."/>
            <person name="Ohtoshi R."/>
            <person name="Moran D.A.P."/>
            <person name="Shinohara A."/>
            <person name="Yoshida Y."/>
            <person name="Fujiwara M."/>
            <person name="Mori M."/>
            <person name="Tomita M."/>
            <person name="Arakawa K."/>
        </authorList>
    </citation>
    <scope>NUCLEOTIDE SEQUENCE [LARGE SCALE GENOMIC DNA]</scope>
</reference>
<name>A0A4Y2BVE5_ARAVE</name>
<accession>A0A4Y2BVE5</accession>
<proteinExistence type="predicted"/>
<keyword evidence="2" id="KW-1185">Reference proteome</keyword>
<comment type="caution">
    <text evidence="1">The sequence shown here is derived from an EMBL/GenBank/DDBJ whole genome shotgun (WGS) entry which is preliminary data.</text>
</comment>
<dbReference type="AlphaFoldDB" id="A0A4Y2BVE5"/>
<organism evidence="1 2">
    <name type="scientific">Araneus ventricosus</name>
    <name type="common">Orbweaver spider</name>
    <name type="synonym">Epeira ventricosa</name>
    <dbReference type="NCBI Taxonomy" id="182803"/>
    <lineage>
        <taxon>Eukaryota</taxon>
        <taxon>Metazoa</taxon>
        <taxon>Ecdysozoa</taxon>
        <taxon>Arthropoda</taxon>
        <taxon>Chelicerata</taxon>
        <taxon>Arachnida</taxon>
        <taxon>Araneae</taxon>
        <taxon>Araneomorphae</taxon>
        <taxon>Entelegynae</taxon>
        <taxon>Araneoidea</taxon>
        <taxon>Araneidae</taxon>
        <taxon>Araneus</taxon>
    </lineage>
</organism>
<dbReference type="OrthoDB" id="10210167at2759"/>
<dbReference type="Proteomes" id="UP000499080">
    <property type="component" value="Unassembled WGS sequence"/>
</dbReference>
<gene>
    <name evidence="1" type="ORF">AVEN_104318_1</name>
</gene>
<protein>
    <submittedName>
        <fullName evidence="1">Uncharacterized protein</fullName>
    </submittedName>
</protein>
<evidence type="ECO:0000313" key="2">
    <source>
        <dbReference type="Proteomes" id="UP000499080"/>
    </source>
</evidence>
<sequence>MLSSIFCCEGRLSDHFQGGRLDESRGASLVNRVVEYSPYCFVAALYLPIWYWWISFKSFSPLASSNTDMSDHLLTYLQMYLIEYWNSVKSTLICTLKIFVNKGQYGTIQVLSADTSNPRKLTFTVNPPSFEDLRQCSGYPSCPVSFKRRGHYFVQISSLMHGERVFMLSHGPCTSCFVTMQKRSGSSCGLEISALIKSSTL</sequence>
<evidence type="ECO:0000313" key="1">
    <source>
        <dbReference type="EMBL" id="GBL96078.1"/>
    </source>
</evidence>